<organism evidence="5 6">
    <name type="scientific">Agrocybe pediades</name>
    <dbReference type="NCBI Taxonomy" id="84607"/>
    <lineage>
        <taxon>Eukaryota</taxon>
        <taxon>Fungi</taxon>
        <taxon>Dikarya</taxon>
        <taxon>Basidiomycota</taxon>
        <taxon>Agaricomycotina</taxon>
        <taxon>Agaricomycetes</taxon>
        <taxon>Agaricomycetidae</taxon>
        <taxon>Agaricales</taxon>
        <taxon>Agaricineae</taxon>
        <taxon>Strophariaceae</taxon>
        <taxon>Agrocybe</taxon>
    </lineage>
</organism>
<dbReference type="Gene3D" id="4.10.640.10">
    <property type="entry name" value="Ribosomal protein S18"/>
    <property type="match status" value="1"/>
</dbReference>
<dbReference type="PANTHER" id="PTHR13479:SF40">
    <property type="entry name" value="SMALL RIBOSOMAL SUBUNIT PROTEIN BS18M"/>
    <property type="match status" value="1"/>
</dbReference>
<protein>
    <recommendedName>
        <fullName evidence="4">Small ribosomal subunit protein bS18m</fullName>
    </recommendedName>
</protein>
<dbReference type="GO" id="GO:0070181">
    <property type="term" value="F:small ribosomal subunit rRNA binding"/>
    <property type="evidence" value="ECO:0007669"/>
    <property type="project" value="TreeGrafter"/>
</dbReference>
<accession>A0A8H4VTV8</accession>
<evidence type="ECO:0000256" key="4">
    <source>
        <dbReference type="ARBA" id="ARBA00035264"/>
    </source>
</evidence>
<evidence type="ECO:0000256" key="3">
    <source>
        <dbReference type="ARBA" id="ARBA00023274"/>
    </source>
</evidence>
<proteinExistence type="inferred from homology"/>
<dbReference type="GO" id="GO:0032543">
    <property type="term" value="P:mitochondrial translation"/>
    <property type="evidence" value="ECO:0007669"/>
    <property type="project" value="TreeGrafter"/>
</dbReference>
<dbReference type="Pfam" id="PF01084">
    <property type="entry name" value="Ribosomal_S18"/>
    <property type="match status" value="1"/>
</dbReference>
<dbReference type="PANTHER" id="PTHR13479">
    <property type="entry name" value="30S RIBOSOMAL PROTEIN S18"/>
    <property type="match status" value="1"/>
</dbReference>
<sequence>MSAASRQAFGRVVSSSKKNGAKSWATNLNKLLNKAAADPQAPKRTSTLHYKLFHHDQVMTADALTRDNRSKQRPIIKYPSVAPPPSVSRKRDIFYQLSLDPRDFSTNPSILSNYVTEMGKIKSRDQTLLTMKSQRLLGRTIRRAKMMGVIPTLSRY</sequence>
<reference evidence="5 6" key="1">
    <citation type="submission" date="2019-12" db="EMBL/GenBank/DDBJ databases">
        <authorList>
            <person name="Floudas D."/>
            <person name="Bentzer J."/>
            <person name="Ahren D."/>
            <person name="Johansson T."/>
            <person name="Persson P."/>
            <person name="Tunlid A."/>
        </authorList>
    </citation>
    <scope>NUCLEOTIDE SEQUENCE [LARGE SCALE GENOMIC DNA]</scope>
    <source>
        <strain evidence="5 6">CBS 102.39</strain>
    </source>
</reference>
<comment type="caution">
    <text evidence="5">The sequence shown here is derived from an EMBL/GenBank/DDBJ whole genome shotgun (WGS) entry which is preliminary data.</text>
</comment>
<dbReference type="PRINTS" id="PR00974">
    <property type="entry name" value="RIBOSOMALS18"/>
</dbReference>
<dbReference type="InterPro" id="IPR036870">
    <property type="entry name" value="Ribosomal_bS18_sf"/>
</dbReference>
<gene>
    <name evidence="5" type="ORF">D9613_005156</name>
</gene>
<keyword evidence="2" id="KW-0689">Ribosomal protein</keyword>
<dbReference type="GO" id="GO:0003735">
    <property type="term" value="F:structural constituent of ribosome"/>
    <property type="evidence" value="ECO:0007669"/>
    <property type="project" value="InterPro"/>
</dbReference>
<evidence type="ECO:0000256" key="1">
    <source>
        <dbReference type="ARBA" id="ARBA00005589"/>
    </source>
</evidence>
<dbReference type="GO" id="GO:0005763">
    <property type="term" value="C:mitochondrial small ribosomal subunit"/>
    <property type="evidence" value="ECO:0007669"/>
    <property type="project" value="TreeGrafter"/>
</dbReference>
<evidence type="ECO:0000313" key="6">
    <source>
        <dbReference type="Proteomes" id="UP000521872"/>
    </source>
</evidence>
<comment type="similarity">
    <text evidence="1">Belongs to the bacterial ribosomal protein bS18 family.</text>
</comment>
<evidence type="ECO:0000256" key="2">
    <source>
        <dbReference type="ARBA" id="ARBA00022980"/>
    </source>
</evidence>
<dbReference type="SUPFAM" id="SSF46911">
    <property type="entry name" value="Ribosomal protein S18"/>
    <property type="match status" value="1"/>
</dbReference>
<evidence type="ECO:0000313" key="5">
    <source>
        <dbReference type="EMBL" id="KAF4619799.1"/>
    </source>
</evidence>
<dbReference type="EMBL" id="JAACJL010000016">
    <property type="protein sequence ID" value="KAF4619799.1"/>
    <property type="molecule type" value="Genomic_DNA"/>
</dbReference>
<dbReference type="AlphaFoldDB" id="A0A8H4VTV8"/>
<keyword evidence="6" id="KW-1185">Reference proteome</keyword>
<dbReference type="InterPro" id="IPR001648">
    <property type="entry name" value="Ribosomal_bS18"/>
</dbReference>
<name>A0A8H4VTV8_9AGAR</name>
<keyword evidence="3" id="KW-0687">Ribonucleoprotein</keyword>
<dbReference type="Proteomes" id="UP000521872">
    <property type="component" value="Unassembled WGS sequence"/>
</dbReference>